<dbReference type="WBParaSite" id="TCNE_0001867001-mRNA-1">
    <property type="protein sequence ID" value="TCNE_0001867001-mRNA-1"/>
    <property type="gene ID" value="TCNE_0001867001"/>
</dbReference>
<keyword evidence="1" id="KW-0677">Repeat</keyword>
<dbReference type="FunFam" id="1.10.238.10:FF:000003">
    <property type="entry name" value="Calmodulin A"/>
    <property type="match status" value="1"/>
</dbReference>
<dbReference type="InterPro" id="IPR011992">
    <property type="entry name" value="EF-hand-dom_pair"/>
</dbReference>
<dbReference type="Proteomes" id="UP000050794">
    <property type="component" value="Unassembled WGS sequence"/>
</dbReference>
<reference evidence="6" key="1">
    <citation type="submission" date="2016-06" db="UniProtKB">
        <authorList>
            <consortium name="WormBaseParasite"/>
        </authorList>
    </citation>
    <scope>IDENTIFICATION</scope>
</reference>
<protein>
    <submittedName>
        <fullName evidence="6">EF-hand domain-containing protein</fullName>
    </submittedName>
</protein>
<dbReference type="InterPro" id="IPR018247">
    <property type="entry name" value="EF_Hand_1_Ca_BS"/>
</dbReference>
<dbReference type="CDD" id="cd00051">
    <property type="entry name" value="EFh"/>
    <property type="match status" value="1"/>
</dbReference>
<evidence type="ECO:0000313" key="4">
    <source>
        <dbReference type="EMBL" id="VDM49987.1"/>
    </source>
</evidence>
<proteinExistence type="predicted"/>
<organism evidence="5 6">
    <name type="scientific">Toxocara canis</name>
    <name type="common">Canine roundworm</name>
    <dbReference type="NCBI Taxonomy" id="6265"/>
    <lineage>
        <taxon>Eukaryota</taxon>
        <taxon>Metazoa</taxon>
        <taxon>Ecdysozoa</taxon>
        <taxon>Nematoda</taxon>
        <taxon>Chromadorea</taxon>
        <taxon>Rhabditida</taxon>
        <taxon>Spirurina</taxon>
        <taxon>Ascaridomorpha</taxon>
        <taxon>Ascaridoidea</taxon>
        <taxon>Toxocaridae</taxon>
        <taxon>Toxocara</taxon>
    </lineage>
</organism>
<sequence length="338" mass="38220">MNCRSDFDFASVTVKLIAHSAETMLGDAEGSRRSKIARVWKVLKYCFRIVALRHSSITDCSIGRSRPEFGQLFDRMRRSCIWSRDRNAVKRFAAIVALRHSSIADCSIGRSRSEFGQLFDRMRRSCIWSRDRNAVKRFAAYVRKAVEEHEAICSAELGEDVPSFMCQFFLLCAHPAKKAAFVLPQMSVQVHDVKLRLWSDEEEWCSEFDRVKLLLRPLEDGIHSTLEAVSDEEGMSLSGSGKGALTEKSALDKDRDGFISTADLRLLNANVDKKLTDEKMERLVRVADVNGDGRISYGGRLDEQQMYVCRVCEDDNSTEWAQCGVTSTFEVGKRGACL</sequence>
<feature type="domain" description="EF-hand" evidence="3">
    <location>
        <begin position="250"/>
        <end position="297"/>
    </location>
</feature>
<dbReference type="AlphaFoldDB" id="A0A183VD46"/>
<dbReference type="InterPro" id="IPR002048">
    <property type="entry name" value="EF_hand_dom"/>
</dbReference>
<dbReference type="Pfam" id="PF13499">
    <property type="entry name" value="EF-hand_7"/>
    <property type="match status" value="1"/>
</dbReference>
<evidence type="ECO:0000259" key="3">
    <source>
        <dbReference type="Pfam" id="PF13499"/>
    </source>
</evidence>
<dbReference type="PROSITE" id="PS00018">
    <property type="entry name" value="EF_HAND_1"/>
    <property type="match status" value="1"/>
</dbReference>
<name>A0A183VD46_TOXCA</name>
<keyword evidence="2" id="KW-0106">Calcium</keyword>
<accession>A0A183VD46</accession>
<evidence type="ECO:0000256" key="1">
    <source>
        <dbReference type="ARBA" id="ARBA00022737"/>
    </source>
</evidence>
<gene>
    <name evidence="4" type="ORF">TCNE_LOCUS18666</name>
</gene>
<keyword evidence="5" id="KW-1185">Reference proteome</keyword>
<evidence type="ECO:0000313" key="5">
    <source>
        <dbReference type="Proteomes" id="UP000050794"/>
    </source>
</evidence>
<reference evidence="4 5" key="2">
    <citation type="submission" date="2018-11" db="EMBL/GenBank/DDBJ databases">
        <authorList>
            <consortium name="Pathogen Informatics"/>
        </authorList>
    </citation>
    <scope>NUCLEOTIDE SEQUENCE [LARGE SCALE GENOMIC DNA]</scope>
</reference>
<evidence type="ECO:0000313" key="6">
    <source>
        <dbReference type="WBParaSite" id="TCNE_0001867001-mRNA-1"/>
    </source>
</evidence>
<dbReference type="SUPFAM" id="SSF47473">
    <property type="entry name" value="EF-hand"/>
    <property type="match status" value="1"/>
</dbReference>
<dbReference type="Gene3D" id="1.10.238.10">
    <property type="entry name" value="EF-hand"/>
    <property type="match status" value="1"/>
</dbReference>
<evidence type="ECO:0000256" key="2">
    <source>
        <dbReference type="ARBA" id="ARBA00022837"/>
    </source>
</evidence>
<dbReference type="GO" id="GO:0005509">
    <property type="term" value="F:calcium ion binding"/>
    <property type="evidence" value="ECO:0007669"/>
    <property type="project" value="InterPro"/>
</dbReference>
<dbReference type="EMBL" id="UYWY01025802">
    <property type="protein sequence ID" value="VDM49987.1"/>
    <property type="molecule type" value="Genomic_DNA"/>
</dbReference>